<dbReference type="PRINTS" id="PR00081">
    <property type="entry name" value="GDHRDH"/>
</dbReference>
<evidence type="ECO:0000256" key="1">
    <source>
        <dbReference type="ARBA" id="ARBA00006484"/>
    </source>
</evidence>
<dbReference type="Gene3D" id="3.40.50.720">
    <property type="entry name" value="NAD(P)-binding Rossmann-like Domain"/>
    <property type="match status" value="2"/>
</dbReference>
<comment type="caution">
    <text evidence="3">The sequence shown here is derived from an EMBL/GenBank/DDBJ whole genome shotgun (WGS) entry which is preliminary data.</text>
</comment>
<name>A0ABW1A1U0_9ACTN</name>
<dbReference type="InterPro" id="IPR051122">
    <property type="entry name" value="SDR_DHRS6-like"/>
</dbReference>
<accession>A0ABW1A1U0</accession>
<organism evidence="3 4">
    <name type="scientific">Actinomadura rugatobispora</name>
    <dbReference type="NCBI Taxonomy" id="1994"/>
    <lineage>
        <taxon>Bacteria</taxon>
        <taxon>Bacillati</taxon>
        <taxon>Actinomycetota</taxon>
        <taxon>Actinomycetes</taxon>
        <taxon>Streptosporangiales</taxon>
        <taxon>Thermomonosporaceae</taxon>
        <taxon>Actinomadura</taxon>
    </lineage>
</organism>
<dbReference type="Proteomes" id="UP001596074">
    <property type="component" value="Unassembled WGS sequence"/>
</dbReference>
<dbReference type="PANTHER" id="PTHR43477">
    <property type="entry name" value="DIHYDROANTICAPSIN 7-DEHYDROGENASE"/>
    <property type="match status" value="1"/>
</dbReference>
<dbReference type="EMBL" id="JBHSON010000020">
    <property type="protein sequence ID" value="MFC5747150.1"/>
    <property type="molecule type" value="Genomic_DNA"/>
</dbReference>
<dbReference type="PANTHER" id="PTHR43477:SF1">
    <property type="entry name" value="DIHYDROANTICAPSIN 7-DEHYDROGENASE"/>
    <property type="match status" value="1"/>
</dbReference>
<keyword evidence="4" id="KW-1185">Reference proteome</keyword>
<dbReference type="InterPro" id="IPR036291">
    <property type="entry name" value="NAD(P)-bd_dom_sf"/>
</dbReference>
<comment type="similarity">
    <text evidence="1">Belongs to the short-chain dehydrogenases/reductases (SDR) family.</text>
</comment>
<evidence type="ECO:0000313" key="3">
    <source>
        <dbReference type="EMBL" id="MFC5747150.1"/>
    </source>
</evidence>
<dbReference type="InterPro" id="IPR002347">
    <property type="entry name" value="SDR_fam"/>
</dbReference>
<proteinExistence type="inferred from homology"/>
<dbReference type="RefSeq" id="WP_378282770.1">
    <property type="nucleotide sequence ID" value="NZ_JBHSON010000020.1"/>
</dbReference>
<evidence type="ECO:0000256" key="2">
    <source>
        <dbReference type="ARBA" id="ARBA00023002"/>
    </source>
</evidence>
<protein>
    <submittedName>
        <fullName evidence="3">SDR family oxidoreductase</fullName>
    </submittedName>
</protein>
<gene>
    <name evidence="3" type="ORF">ACFPZN_16090</name>
</gene>
<dbReference type="SUPFAM" id="SSF51735">
    <property type="entry name" value="NAD(P)-binding Rossmann-fold domains"/>
    <property type="match status" value="1"/>
</dbReference>
<reference evidence="4" key="1">
    <citation type="journal article" date="2019" name="Int. J. Syst. Evol. Microbiol.">
        <title>The Global Catalogue of Microorganisms (GCM) 10K type strain sequencing project: providing services to taxonomists for standard genome sequencing and annotation.</title>
        <authorList>
            <consortium name="The Broad Institute Genomics Platform"/>
            <consortium name="The Broad Institute Genome Sequencing Center for Infectious Disease"/>
            <person name="Wu L."/>
            <person name="Ma J."/>
        </authorList>
    </citation>
    <scope>NUCLEOTIDE SEQUENCE [LARGE SCALE GENOMIC DNA]</scope>
    <source>
        <strain evidence="4">KCTC 42087</strain>
    </source>
</reference>
<evidence type="ECO:0000313" key="4">
    <source>
        <dbReference type="Proteomes" id="UP001596074"/>
    </source>
</evidence>
<keyword evidence="2" id="KW-0560">Oxidoreductase</keyword>
<dbReference type="Pfam" id="PF13561">
    <property type="entry name" value="adh_short_C2"/>
    <property type="match status" value="1"/>
</dbReference>
<sequence length="266" mass="27210">MTLVSLRGSWSLVLGVSGGMGAAIARALAAEGGNVIGVHFDRAAGREQAAKLADELRESGVEAHFLNLNIAAPSTREAVVAEIAERTGGAGVRVLVHSVAFGSLVPFLPAEGAAKAITDRQMAMTVDVMAHSLVYWVQDLHAAGLLPRGAKVYGLTSAGSVNVVPSYGAVSAAKSALESHVRQLAVELAPAGVAVNALRAGTTLTAALDKIPGSAEYAERCRERNPHGRLTETSDVGEAVVLLSSSDSSWITGNVIGVDGGELVVA</sequence>